<dbReference type="PIRSF" id="PIRSF017082">
    <property type="entry name" value="YflP"/>
    <property type="match status" value="1"/>
</dbReference>
<evidence type="ECO:0000313" key="3">
    <source>
        <dbReference type="EMBL" id="TSH95716.1"/>
    </source>
</evidence>
<dbReference type="Gene3D" id="3.40.190.10">
    <property type="entry name" value="Periplasmic binding protein-like II"/>
    <property type="match status" value="1"/>
</dbReference>
<dbReference type="InterPro" id="IPR005064">
    <property type="entry name" value="BUG"/>
</dbReference>
<protein>
    <submittedName>
        <fullName evidence="3">Tripartite tricarboxylate transporter substrate binding protein</fullName>
    </submittedName>
</protein>
<keyword evidence="4" id="KW-1185">Reference proteome</keyword>
<dbReference type="Pfam" id="PF03401">
    <property type="entry name" value="TctC"/>
    <property type="match status" value="1"/>
</dbReference>
<comment type="caution">
    <text evidence="3">The sequence shown here is derived from an EMBL/GenBank/DDBJ whole genome shotgun (WGS) entry which is preliminary data.</text>
</comment>
<dbReference type="PANTHER" id="PTHR42928">
    <property type="entry name" value="TRICARBOXYLATE-BINDING PROTEIN"/>
    <property type="match status" value="1"/>
</dbReference>
<dbReference type="InterPro" id="IPR042100">
    <property type="entry name" value="Bug_dom1"/>
</dbReference>
<dbReference type="AlphaFoldDB" id="A0A556AS19"/>
<dbReference type="RefSeq" id="WP_143948006.1">
    <property type="nucleotide sequence ID" value="NZ_BAABMB010000002.1"/>
</dbReference>
<dbReference type="PANTHER" id="PTHR42928:SF5">
    <property type="entry name" value="BLR1237 PROTEIN"/>
    <property type="match status" value="1"/>
</dbReference>
<name>A0A556AS19_9BURK</name>
<proteinExistence type="inferred from homology"/>
<evidence type="ECO:0000256" key="2">
    <source>
        <dbReference type="SAM" id="SignalP"/>
    </source>
</evidence>
<organism evidence="3 4">
    <name type="scientific">Verticiella sediminum</name>
    <dbReference type="NCBI Taxonomy" id="1247510"/>
    <lineage>
        <taxon>Bacteria</taxon>
        <taxon>Pseudomonadati</taxon>
        <taxon>Pseudomonadota</taxon>
        <taxon>Betaproteobacteria</taxon>
        <taxon>Burkholderiales</taxon>
        <taxon>Alcaligenaceae</taxon>
        <taxon>Verticiella</taxon>
    </lineage>
</organism>
<sequence length="329" mass="34013">MRQTRSKPSAVRRAVVLACLCAFAAGPAAAASYPERPIRMIVPYAAGGSTDNVARIVADGMSRNLGQTIAVENRGGAGGKLGIDAVAHAAPDGYTLLFTDSGAMLVNAWLFDRAGSNPVDDFETVGQITVMQNVLVAHPSAQLATLTDLVALAAKQAPIYGSSGTGTLGHLAMEMLRQSLGIELVHVPYKGGAPVTNDLLGGQIPMAALTVPTAAPHIKSGKVVPIAALSEHRTPALPDVPTVAEQGYKGVSAALWQGMYAPAGTPAETLQVLNRALNAVAADQAARERLVNAGNEVTGNLTLEQAAGLVKAEYEQWGVQIRTLGLSVQ</sequence>
<accession>A0A556AS19</accession>
<reference evidence="3 4" key="1">
    <citation type="submission" date="2019-07" db="EMBL/GenBank/DDBJ databases">
        <title>Qingshengfaniella alkalisoli gen. nov., sp. nov., isolated from saline soil.</title>
        <authorList>
            <person name="Xu L."/>
            <person name="Huang X.-X."/>
            <person name="Sun J.-Q."/>
        </authorList>
    </citation>
    <scope>NUCLEOTIDE SEQUENCE [LARGE SCALE GENOMIC DNA]</scope>
    <source>
        <strain evidence="3 4">DSM 27279</strain>
    </source>
</reference>
<evidence type="ECO:0000256" key="1">
    <source>
        <dbReference type="ARBA" id="ARBA00006987"/>
    </source>
</evidence>
<dbReference type="Proteomes" id="UP000318405">
    <property type="component" value="Unassembled WGS sequence"/>
</dbReference>
<comment type="similarity">
    <text evidence="1">Belongs to the UPF0065 (bug) family.</text>
</comment>
<feature type="signal peptide" evidence="2">
    <location>
        <begin position="1"/>
        <end position="30"/>
    </location>
</feature>
<dbReference type="Gene3D" id="3.40.190.150">
    <property type="entry name" value="Bordetella uptake gene, domain 1"/>
    <property type="match status" value="1"/>
</dbReference>
<dbReference type="SUPFAM" id="SSF53850">
    <property type="entry name" value="Periplasmic binding protein-like II"/>
    <property type="match status" value="1"/>
</dbReference>
<keyword evidence="2" id="KW-0732">Signal</keyword>
<dbReference type="OrthoDB" id="9780943at2"/>
<dbReference type="EMBL" id="VLTJ01000020">
    <property type="protein sequence ID" value="TSH95716.1"/>
    <property type="molecule type" value="Genomic_DNA"/>
</dbReference>
<evidence type="ECO:0000313" key="4">
    <source>
        <dbReference type="Proteomes" id="UP000318405"/>
    </source>
</evidence>
<feature type="chain" id="PRO_5021968153" evidence="2">
    <location>
        <begin position="31"/>
        <end position="329"/>
    </location>
</feature>
<dbReference type="CDD" id="cd07012">
    <property type="entry name" value="PBP2_Bug_TTT"/>
    <property type="match status" value="1"/>
</dbReference>
<gene>
    <name evidence="3" type="ORF">FOZ76_09970</name>
</gene>